<dbReference type="GO" id="GO:0016020">
    <property type="term" value="C:membrane"/>
    <property type="evidence" value="ECO:0007669"/>
    <property type="project" value="UniProtKB-SubCell"/>
</dbReference>
<dbReference type="InterPro" id="IPR003439">
    <property type="entry name" value="ABC_transporter-like_ATP-bd"/>
</dbReference>
<gene>
    <name evidence="14" type="ORF">MNBD_NITROSPINAE01-1410</name>
</gene>
<dbReference type="FunFam" id="3.40.50.300:FF:000287">
    <property type="entry name" value="Multidrug ABC transporter ATP-binding protein"/>
    <property type="match status" value="1"/>
</dbReference>
<evidence type="ECO:0000256" key="7">
    <source>
        <dbReference type="ARBA" id="ARBA00022967"/>
    </source>
</evidence>
<organism evidence="14">
    <name type="scientific">hydrothermal vent metagenome</name>
    <dbReference type="NCBI Taxonomy" id="652676"/>
    <lineage>
        <taxon>unclassified sequences</taxon>
        <taxon>metagenomes</taxon>
        <taxon>ecological metagenomes</taxon>
    </lineage>
</organism>
<dbReference type="PROSITE" id="PS50929">
    <property type="entry name" value="ABC_TM1F"/>
    <property type="match status" value="1"/>
</dbReference>
<dbReference type="GO" id="GO:0015421">
    <property type="term" value="F:ABC-type oligopeptide transporter activity"/>
    <property type="evidence" value="ECO:0007669"/>
    <property type="project" value="TreeGrafter"/>
</dbReference>
<dbReference type="NCBIfam" id="TIGR02203">
    <property type="entry name" value="MsbA_lipidA"/>
    <property type="match status" value="1"/>
</dbReference>
<accession>A0A3B1C4L6</accession>
<dbReference type="PANTHER" id="PTHR43394">
    <property type="entry name" value="ATP-DEPENDENT PERMEASE MDL1, MITOCHONDRIAL"/>
    <property type="match status" value="1"/>
</dbReference>
<keyword evidence="2" id="KW-0813">Transport</keyword>
<evidence type="ECO:0000256" key="3">
    <source>
        <dbReference type="ARBA" id="ARBA00022475"/>
    </source>
</evidence>
<dbReference type="AlphaFoldDB" id="A0A3B1C4L6"/>
<evidence type="ECO:0000256" key="6">
    <source>
        <dbReference type="ARBA" id="ARBA00022840"/>
    </source>
</evidence>
<feature type="domain" description="ABC transmembrane type-1" evidence="13">
    <location>
        <begin position="19"/>
        <end position="301"/>
    </location>
</feature>
<keyword evidence="6 14" id="KW-0067">ATP-binding</keyword>
<dbReference type="SUPFAM" id="SSF52540">
    <property type="entry name" value="P-loop containing nucleoside triphosphate hydrolases"/>
    <property type="match status" value="1"/>
</dbReference>
<evidence type="ECO:0000256" key="9">
    <source>
        <dbReference type="ARBA" id="ARBA00023055"/>
    </source>
</evidence>
<dbReference type="GO" id="GO:0005524">
    <property type="term" value="F:ATP binding"/>
    <property type="evidence" value="ECO:0007669"/>
    <property type="project" value="UniProtKB-KW"/>
</dbReference>
<dbReference type="PROSITE" id="PS50893">
    <property type="entry name" value="ABC_TRANSPORTER_2"/>
    <property type="match status" value="1"/>
</dbReference>
<keyword evidence="9" id="KW-0445">Lipid transport</keyword>
<comment type="subcellular location">
    <subcellularLocation>
        <location evidence="1">Membrane</location>
        <topology evidence="1">Multi-pass membrane protein</topology>
    </subcellularLocation>
</comment>
<keyword evidence="5" id="KW-0547">Nucleotide-binding</keyword>
<evidence type="ECO:0000256" key="11">
    <source>
        <dbReference type="SAM" id="Phobius"/>
    </source>
</evidence>
<dbReference type="Gene3D" id="3.40.50.300">
    <property type="entry name" value="P-loop containing nucleotide triphosphate hydrolases"/>
    <property type="match status" value="1"/>
</dbReference>
<feature type="transmembrane region" description="Helical" evidence="11">
    <location>
        <begin position="55"/>
        <end position="76"/>
    </location>
</feature>
<dbReference type="InterPro" id="IPR039421">
    <property type="entry name" value="Type_1_exporter"/>
</dbReference>
<evidence type="ECO:0000256" key="10">
    <source>
        <dbReference type="ARBA" id="ARBA00023136"/>
    </source>
</evidence>
<feature type="domain" description="ABC transporter" evidence="12">
    <location>
        <begin position="335"/>
        <end position="569"/>
    </location>
</feature>
<evidence type="ECO:0000256" key="5">
    <source>
        <dbReference type="ARBA" id="ARBA00022741"/>
    </source>
</evidence>
<dbReference type="InterPro" id="IPR027417">
    <property type="entry name" value="P-loop_NTPase"/>
</dbReference>
<dbReference type="InterPro" id="IPR003593">
    <property type="entry name" value="AAA+_ATPase"/>
</dbReference>
<dbReference type="InterPro" id="IPR036640">
    <property type="entry name" value="ABC1_TM_sf"/>
</dbReference>
<keyword evidence="7" id="KW-1278">Translocase</keyword>
<dbReference type="Pfam" id="PF00664">
    <property type="entry name" value="ABC_membrane"/>
    <property type="match status" value="1"/>
</dbReference>
<dbReference type="CDD" id="cd18552">
    <property type="entry name" value="ABC_6TM_MsbA_like"/>
    <property type="match status" value="1"/>
</dbReference>
<name>A0A3B1C4L6_9ZZZZ</name>
<feature type="transmembrane region" description="Helical" evidence="11">
    <location>
        <begin position="241"/>
        <end position="260"/>
    </location>
</feature>
<dbReference type="EMBL" id="UOGC01000060">
    <property type="protein sequence ID" value="VAX17810.1"/>
    <property type="molecule type" value="Genomic_DNA"/>
</dbReference>
<sequence>MDLYKRLLAYLKPYRKRFIIASVCMVVVSATAGAAALIIQPILDDIFMNGNEDMLLLLPIGVIGIYCARGIGRYFASSIMQTIGQLAVRDIRNDLFSRLQRLSLNFYSSKETGQIISRVTNDVQLIQDAVSIVVYDLFRESLTMIVLLGVVFYRDFNLAIMAIIVLPFSGILIGRLGRSLRVISKESQEAMADINTMLVETFAGIRIVQAFGMEEYEIKRFKERNMRYFDTIRRTIKINELSSPLLEFIGAFGIAAIIWYGGRQVIDGHTTVGAFFSFLTALFMLYAPISKLSRSNNKIQQAMAAAKRIFDMMDTEVMIKDKAGAVDIPPLQKQVEFKNVNFHYENGSPILSNINLTAKKGEIIAFAGQSGAGKTTIVNLVPRFYDAVSGAILFDGVDIRDATIASLRKQIGIVTQEIFLFNDTISANIAYGDLNASREEIERAARAAFAHDFIMESPQGYDTIIGERGVKLSGGQRQRLSIARAIMKNPAILILDEATSALDTESEQAVQKALANLMKGRTTFVIAHRLSTILDANKIVVMEKGRIIETGSHDSLMAEDGNYRKLFELQFNDKIKTIK</sequence>
<dbReference type="SMART" id="SM00382">
    <property type="entry name" value="AAA"/>
    <property type="match status" value="1"/>
</dbReference>
<evidence type="ECO:0000256" key="1">
    <source>
        <dbReference type="ARBA" id="ARBA00004141"/>
    </source>
</evidence>
<dbReference type="PANTHER" id="PTHR43394:SF1">
    <property type="entry name" value="ATP-BINDING CASSETTE SUB-FAMILY B MEMBER 10, MITOCHONDRIAL"/>
    <property type="match status" value="1"/>
</dbReference>
<evidence type="ECO:0000259" key="12">
    <source>
        <dbReference type="PROSITE" id="PS50893"/>
    </source>
</evidence>
<dbReference type="CDD" id="cd03251">
    <property type="entry name" value="ABCC_MsbA"/>
    <property type="match status" value="1"/>
</dbReference>
<dbReference type="GO" id="GO:0016887">
    <property type="term" value="F:ATP hydrolysis activity"/>
    <property type="evidence" value="ECO:0007669"/>
    <property type="project" value="InterPro"/>
</dbReference>
<feature type="transmembrane region" description="Helical" evidence="11">
    <location>
        <begin position="272"/>
        <end position="289"/>
    </location>
</feature>
<dbReference type="GO" id="GO:0034040">
    <property type="term" value="F:ATPase-coupled lipid transmembrane transporter activity"/>
    <property type="evidence" value="ECO:0007669"/>
    <property type="project" value="InterPro"/>
</dbReference>
<dbReference type="InterPro" id="IPR011917">
    <property type="entry name" value="ABC_transpr_lipidA"/>
</dbReference>
<dbReference type="Gene3D" id="1.20.1560.10">
    <property type="entry name" value="ABC transporter type 1, transmembrane domain"/>
    <property type="match status" value="1"/>
</dbReference>
<feature type="transmembrane region" description="Helical" evidence="11">
    <location>
        <begin position="158"/>
        <end position="177"/>
    </location>
</feature>
<evidence type="ECO:0000256" key="2">
    <source>
        <dbReference type="ARBA" id="ARBA00022448"/>
    </source>
</evidence>
<reference evidence="14" key="1">
    <citation type="submission" date="2018-06" db="EMBL/GenBank/DDBJ databases">
        <authorList>
            <person name="Zhirakovskaya E."/>
        </authorList>
    </citation>
    <scope>NUCLEOTIDE SEQUENCE</scope>
</reference>
<evidence type="ECO:0000259" key="13">
    <source>
        <dbReference type="PROSITE" id="PS50929"/>
    </source>
</evidence>
<evidence type="ECO:0000256" key="4">
    <source>
        <dbReference type="ARBA" id="ARBA00022692"/>
    </source>
</evidence>
<proteinExistence type="predicted"/>
<keyword evidence="3" id="KW-1003">Cell membrane</keyword>
<keyword evidence="4 11" id="KW-0812">Transmembrane</keyword>
<keyword evidence="8 11" id="KW-1133">Transmembrane helix</keyword>
<dbReference type="InterPro" id="IPR011527">
    <property type="entry name" value="ABC1_TM_dom"/>
</dbReference>
<feature type="transmembrane region" description="Helical" evidence="11">
    <location>
        <begin position="20"/>
        <end position="43"/>
    </location>
</feature>
<dbReference type="InterPro" id="IPR017871">
    <property type="entry name" value="ABC_transporter-like_CS"/>
</dbReference>
<dbReference type="Pfam" id="PF00005">
    <property type="entry name" value="ABC_tran"/>
    <property type="match status" value="1"/>
</dbReference>
<dbReference type="SUPFAM" id="SSF90123">
    <property type="entry name" value="ABC transporter transmembrane region"/>
    <property type="match status" value="1"/>
</dbReference>
<dbReference type="PROSITE" id="PS00211">
    <property type="entry name" value="ABC_TRANSPORTER_1"/>
    <property type="match status" value="1"/>
</dbReference>
<feature type="transmembrane region" description="Helical" evidence="11">
    <location>
        <begin position="132"/>
        <end position="152"/>
    </location>
</feature>
<protein>
    <submittedName>
        <fullName evidence="14">Efflux ABC transporter, permease/ATP-binding protein</fullName>
    </submittedName>
</protein>
<keyword evidence="10 11" id="KW-0472">Membrane</keyword>
<evidence type="ECO:0000313" key="14">
    <source>
        <dbReference type="EMBL" id="VAX17810.1"/>
    </source>
</evidence>
<evidence type="ECO:0000256" key="8">
    <source>
        <dbReference type="ARBA" id="ARBA00022989"/>
    </source>
</evidence>